<dbReference type="GO" id="GO:0004867">
    <property type="term" value="F:serine-type endopeptidase inhibitor activity"/>
    <property type="evidence" value="ECO:0007669"/>
    <property type="project" value="InterPro"/>
</dbReference>
<dbReference type="PROSITE" id="PS50279">
    <property type="entry name" value="BPTI_KUNITZ_2"/>
    <property type="match status" value="1"/>
</dbReference>
<dbReference type="GeneTree" id="ENSGT01030000234814"/>
<reference evidence="3" key="1">
    <citation type="submission" date="2021-04" db="EMBL/GenBank/DDBJ databases">
        <authorList>
            <consortium name="Wellcome Sanger Institute Data Sharing"/>
        </authorList>
    </citation>
    <scope>NUCLEOTIDE SEQUENCE [LARGE SCALE GENOMIC DNA]</scope>
</reference>
<dbReference type="Ensembl" id="ENSATET00000025425.2">
    <property type="protein sequence ID" value="ENSATEP00000025021.2"/>
    <property type="gene ID" value="ENSATEG00000017369.2"/>
</dbReference>
<dbReference type="PRINTS" id="PR00759">
    <property type="entry name" value="BASICPTASE"/>
</dbReference>
<dbReference type="InterPro" id="IPR002223">
    <property type="entry name" value="Kunitz_BPTI"/>
</dbReference>
<name>A0A3Q1K386_ANATE</name>
<keyword evidence="4" id="KW-1185">Reference proteome</keyword>
<evidence type="ECO:0000256" key="1">
    <source>
        <dbReference type="ARBA" id="ARBA00023157"/>
    </source>
</evidence>
<accession>A0A3Q1K386</accession>
<dbReference type="STRING" id="64144.ENSATEP00000025021"/>
<dbReference type="InParanoid" id="A0A3Q1K386"/>
<reference evidence="3" key="3">
    <citation type="submission" date="2025-09" db="UniProtKB">
        <authorList>
            <consortium name="Ensembl"/>
        </authorList>
    </citation>
    <scope>IDENTIFICATION</scope>
</reference>
<dbReference type="OrthoDB" id="196393at2759"/>
<protein>
    <submittedName>
        <fullName evidence="3">Si:dkey-117n7.5</fullName>
    </submittedName>
</protein>
<dbReference type="Gene3D" id="4.10.410.10">
    <property type="entry name" value="Pancreatic trypsin inhibitor Kunitz domain"/>
    <property type="match status" value="1"/>
</dbReference>
<dbReference type="InterPro" id="IPR020901">
    <property type="entry name" value="Prtase_inh_Kunz-CS"/>
</dbReference>
<sequence>MQNARFLRQRHFGLYLLWPFHTSFSGTDRCLEPMSEGFCSDYVLLWYFHRLSGECRPFVYGGCGGNQNRFSSRDECQSWCEMKRRVRKLEAGS</sequence>
<dbReference type="InterPro" id="IPR036880">
    <property type="entry name" value="Kunitz_BPTI_sf"/>
</dbReference>
<organism evidence="3 4">
    <name type="scientific">Anabas testudineus</name>
    <name type="common">Climbing perch</name>
    <name type="synonym">Anthias testudineus</name>
    <dbReference type="NCBI Taxonomy" id="64144"/>
    <lineage>
        <taxon>Eukaryota</taxon>
        <taxon>Metazoa</taxon>
        <taxon>Chordata</taxon>
        <taxon>Craniata</taxon>
        <taxon>Vertebrata</taxon>
        <taxon>Euteleostomi</taxon>
        <taxon>Actinopterygii</taxon>
        <taxon>Neopterygii</taxon>
        <taxon>Teleostei</taxon>
        <taxon>Neoteleostei</taxon>
        <taxon>Acanthomorphata</taxon>
        <taxon>Anabantaria</taxon>
        <taxon>Anabantiformes</taxon>
        <taxon>Anabantoidei</taxon>
        <taxon>Anabantidae</taxon>
        <taxon>Anabas</taxon>
    </lineage>
</organism>
<reference evidence="3" key="2">
    <citation type="submission" date="2025-08" db="UniProtKB">
        <authorList>
            <consortium name="Ensembl"/>
        </authorList>
    </citation>
    <scope>IDENTIFICATION</scope>
</reference>
<dbReference type="SMART" id="SM00131">
    <property type="entry name" value="KU"/>
    <property type="match status" value="1"/>
</dbReference>
<dbReference type="Proteomes" id="UP000265040">
    <property type="component" value="Chromosome 23"/>
</dbReference>
<evidence type="ECO:0000313" key="4">
    <source>
        <dbReference type="Proteomes" id="UP000265040"/>
    </source>
</evidence>
<proteinExistence type="predicted"/>
<evidence type="ECO:0000313" key="3">
    <source>
        <dbReference type="Ensembl" id="ENSATEP00000025021.2"/>
    </source>
</evidence>
<dbReference type="FunFam" id="4.10.410.10:FF:000020">
    <property type="entry name" value="Collagen, type VI, alpha 3"/>
    <property type="match status" value="1"/>
</dbReference>
<dbReference type="SUPFAM" id="SSF57362">
    <property type="entry name" value="BPTI-like"/>
    <property type="match status" value="1"/>
</dbReference>
<dbReference type="Pfam" id="PF00014">
    <property type="entry name" value="Kunitz_BPTI"/>
    <property type="match status" value="1"/>
</dbReference>
<evidence type="ECO:0000259" key="2">
    <source>
        <dbReference type="PROSITE" id="PS50279"/>
    </source>
</evidence>
<dbReference type="InterPro" id="IPR050098">
    <property type="entry name" value="TFPI/VKTCI-like"/>
</dbReference>
<feature type="domain" description="BPTI/Kunitz inhibitor" evidence="2">
    <location>
        <begin position="30"/>
        <end position="80"/>
    </location>
</feature>
<keyword evidence="1" id="KW-1015">Disulfide bond</keyword>
<dbReference type="PANTHER" id="PTHR10083">
    <property type="entry name" value="KUNITZ-TYPE PROTEASE INHIBITOR-RELATED"/>
    <property type="match status" value="1"/>
</dbReference>
<dbReference type="PROSITE" id="PS00280">
    <property type="entry name" value="BPTI_KUNITZ_1"/>
    <property type="match status" value="1"/>
</dbReference>
<dbReference type="GO" id="GO:0005615">
    <property type="term" value="C:extracellular space"/>
    <property type="evidence" value="ECO:0007669"/>
    <property type="project" value="TreeGrafter"/>
</dbReference>
<dbReference type="AlphaFoldDB" id="A0A3Q1K386"/>
<dbReference type="PANTHER" id="PTHR10083:SF375">
    <property type="entry name" value="BPTI_KUNITZ INHIBITOR DOMAIN-CONTAINING PROTEIN"/>
    <property type="match status" value="1"/>
</dbReference>